<reference evidence="3" key="1">
    <citation type="journal article" date="2008" name="Nat. Genet.">
        <title>The Pristionchus pacificus genome provides a unique perspective on nematode lifestyle and parasitism.</title>
        <authorList>
            <person name="Dieterich C."/>
            <person name="Clifton S.W."/>
            <person name="Schuster L.N."/>
            <person name="Chinwalla A."/>
            <person name="Delehaunty K."/>
            <person name="Dinkelacker I."/>
            <person name="Fulton L."/>
            <person name="Fulton R."/>
            <person name="Godfrey J."/>
            <person name="Minx P."/>
            <person name="Mitreva M."/>
            <person name="Roeseler W."/>
            <person name="Tian H."/>
            <person name="Witte H."/>
            <person name="Yang S.P."/>
            <person name="Wilson R.K."/>
            <person name="Sommer R.J."/>
        </authorList>
    </citation>
    <scope>NUCLEOTIDE SEQUENCE [LARGE SCALE GENOMIC DNA]</scope>
    <source>
        <strain evidence="3">PS312</strain>
    </source>
</reference>
<evidence type="ECO:0000256" key="1">
    <source>
        <dbReference type="SAM" id="MobiDB-lite"/>
    </source>
</evidence>
<accession>A0A8R1UQ67</accession>
<protein>
    <submittedName>
        <fullName evidence="2">Uncharacterized protein</fullName>
    </submittedName>
</protein>
<evidence type="ECO:0000313" key="2">
    <source>
        <dbReference type="EnsemblMetazoa" id="PPA37771.1"/>
    </source>
</evidence>
<sequence length="77" mass="9053">MKEEDGGRYICIAGRPADFFLASVRMSPILRETRTESRLEEERPLPKQTNTKRRTGRYGINNGVKEGKMRKNEYKKY</sequence>
<feature type="compositionally biased region" description="Basic and acidic residues" evidence="1">
    <location>
        <begin position="33"/>
        <end position="45"/>
    </location>
</feature>
<gene>
    <name evidence="2" type="primary">WBGene00276140</name>
</gene>
<feature type="region of interest" description="Disordered" evidence="1">
    <location>
        <begin position="33"/>
        <end position="77"/>
    </location>
</feature>
<dbReference type="EnsemblMetazoa" id="PPA37771.1">
    <property type="protein sequence ID" value="PPA37771.1"/>
    <property type="gene ID" value="WBGene00276140"/>
</dbReference>
<evidence type="ECO:0000313" key="3">
    <source>
        <dbReference type="Proteomes" id="UP000005239"/>
    </source>
</evidence>
<accession>A0A2A6CSX8</accession>
<keyword evidence="3" id="KW-1185">Reference proteome</keyword>
<dbReference type="Proteomes" id="UP000005239">
    <property type="component" value="Unassembled WGS sequence"/>
</dbReference>
<name>A0A2A6CSX8_PRIPA</name>
<proteinExistence type="predicted"/>
<dbReference type="AlphaFoldDB" id="A0A2A6CSX8"/>
<reference evidence="2" key="2">
    <citation type="submission" date="2022-06" db="UniProtKB">
        <authorList>
            <consortium name="EnsemblMetazoa"/>
        </authorList>
    </citation>
    <scope>IDENTIFICATION</scope>
    <source>
        <strain evidence="2">PS312</strain>
    </source>
</reference>
<organism evidence="2 3">
    <name type="scientific">Pristionchus pacificus</name>
    <name type="common">Parasitic nematode worm</name>
    <dbReference type="NCBI Taxonomy" id="54126"/>
    <lineage>
        <taxon>Eukaryota</taxon>
        <taxon>Metazoa</taxon>
        <taxon>Ecdysozoa</taxon>
        <taxon>Nematoda</taxon>
        <taxon>Chromadorea</taxon>
        <taxon>Rhabditida</taxon>
        <taxon>Rhabditina</taxon>
        <taxon>Diplogasteromorpha</taxon>
        <taxon>Diplogasteroidea</taxon>
        <taxon>Neodiplogasteridae</taxon>
        <taxon>Pristionchus</taxon>
    </lineage>
</organism>
<feature type="compositionally biased region" description="Basic and acidic residues" evidence="1">
    <location>
        <begin position="65"/>
        <end position="77"/>
    </location>
</feature>